<accession>A0A369K417</accession>
<proteinExistence type="predicted"/>
<organism evidence="1 2">
    <name type="scientific">Hypsizygus marmoreus</name>
    <name type="common">White beech mushroom</name>
    <name type="synonym">Agaricus marmoreus</name>
    <dbReference type="NCBI Taxonomy" id="39966"/>
    <lineage>
        <taxon>Eukaryota</taxon>
        <taxon>Fungi</taxon>
        <taxon>Dikarya</taxon>
        <taxon>Basidiomycota</taxon>
        <taxon>Agaricomycotina</taxon>
        <taxon>Agaricomycetes</taxon>
        <taxon>Agaricomycetidae</taxon>
        <taxon>Agaricales</taxon>
        <taxon>Tricholomatineae</taxon>
        <taxon>Lyophyllaceae</taxon>
        <taxon>Hypsizygus</taxon>
    </lineage>
</organism>
<name>A0A369K417_HYPMA</name>
<sequence>MPHTPSYNQNVLHREMKLQSYRLPDLARHYLKQSREERAKLQTEDERFGCENAGSSHLDAAFTKIFFIHFQRASRFELASVITQNLKAILLSSKAIEALLKTLGGDWTLRDWRMMGDVVYTKLSPGRLHYLLLKTYQPLFGIFEHIDRRNAPPIPVEIAEPAHTGEAWADLLAAEDGVDSGRPAPPAPTDVISIFMQRLHDRVELDPSLLYPLCDHAAHIFNDCTAQLTTSKYAKDVP</sequence>
<dbReference type="InParanoid" id="A0A369K417"/>
<comment type="caution">
    <text evidence="1">The sequence shown here is derived from an EMBL/GenBank/DDBJ whole genome shotgun (WGS) entry which is preliminary data.</text>
</comment>
<dbReference type="EMBL" id="LUEZ02000012">
    <property type="protein sequence ID" value="RDB28322.1"/>
    <property type="molecule type" value="Genomic_DNA"/>
</dbReference>
<evidence type="ECO:0000313" key="1">
    <source>
        <dbReference type="EMBL" id="RDB28322.1"/>
    </source>
</evidence>
<dbReference type="Proteomes" id="UP000076154">
    <property type="component" value="Unassembled WGS sequence"/>
</dbReference>
<gene>
    <name evidence="1" type="ORF">Hypma_001320</name>
</gene>
<protein>
    <submittedName>
        <fullName evidence="1">Uncharacterized protein</fullName>
    </submittedName>
</protein>
<reference evidence="1" key="1">
    <citation type="submission" date="2018-04" db="EMBL/GenBank/DDBJ databases">
        <title>Whole genome sequencing of Hypsizygus marmoreus.</title>
        <authorList>
            <person name="Choi I.-G."/>
            <person name="Min B."/>
            <person name="Kim J.-G."/>
            <person name="Kim S."/>
            <person name="Oh Y.-L."/>
            <person name="Kong W.-S."/>
            <person name="Park H."/>
            <person name="Jeong J."/>
            <person name="Song E.-S."/>
        </authorList>
    </citation>
    <scope>NUCLEOTIDE SEQUENCE [LARGE SCALE GENOMIC DNA]</scope>
    <source>
        <strain evidence="1">51987-8</strain>
    </source>
</reference>
<dbReference type="AlphaFoldDB" id="A0A369K417"/>
<keyword evidence="2" id="KW-1185">Reference proteome</keyword>
<evidence type="ECO:0000313" key="2">
    <source>
        <dbReference type="Proteomes" id="UP000076154"/>
    </source>
</evidence>